<organism evidence="2 3">
    <name type="scientific">Crotalaria pallida</name>
    <name type="common">Smooth rattlebox</name>
    <name type="synonym">Crotalaria striata</name>
    <dbReference type="NCBI Taxonomy" id="3830"/>
    <lineage>
        <taxon>Eukaryota</taxon>
        <taxon>Viridiplantae</taxon>
        <taxon>Streptophyta</taxon>
        <taxon>Embryophyta</taxon>
        <taxon>Tracheophyta</taxon>
        <taxon>Spermatophyta</taxon>
        <taxon>Magnoliopsida</taxon>
        <taxon>eudicotyledons</taxon>
        <taxon>Gunneridae</taxon>
        <taxon>Pentapetalae</taxon>
        <taxon>rosids</taxon>
        <taxon>fabids</taxon>
        <taxon>Fabales</taxon>
        <taxon>Fabaceae</taxon>
        <taxon>Papilionoideae</taxon>
        <taxon>50 kb inversion clade</taxon>
        <taxon>genistoids sensu lato</taxon>
        <taxon>core genistoids</taxon>
        <taxon>Crotalarieae</taxon>
        <taxon>Crotalaria</taxon>
    </lineage>
</organism>
<evidence type="ECO:0000313" key="3">
    <source>
        <dbReference type="Proteomes" id="UP001372338"/>
    </source>
</evidence>
<protein>
    <submittedName>
        <fullName evidence="2">Uncharacterized protein</fullName>
    </submittedName>
</protein>
<gene>
    <name evidence="2" type="ORF">RIF29_29362</name>
</gene>
<evidence type="ECO:0000256" key="1">
    <source>
        <dbReference type="SAM" id="MobiDB-lite"/>
    </source>
</evidence>
<proteinExistence type="predicted"/>
<sequence>MVEEGKGREGRINTMVVTAACGEVDMAAGITVEDTNPQGILAQGTSTDYSHPITETNLPEKATSNHSEIANHFGPWMLARRNIRRKDKIVSKANGFQHGESNLRGNTGRYDVLKNEENHDLAESQNASDGVKPNSIVGPQQEVNMDPAKTIIIEGPQQKYGGTHMKEVRVRNATGGKNPQVGREKANVGQTSEMNKNILKNRNGSGNKIKEIEQASTRNEDTVKPSYRGSKEYKEYMRNKEKEVLAKMKQYDKVTNHVISNFTTQTYIPGMEAIMFAKNNASPSGTKSLPPEPPDSILNDNSCMEIEVYNPLQVNDESHEDMIVQVENGSQNQIT</sequence>
<comment type="caution">
    <text evidence="2">The sequence shown here is derived from an EMBL/GenBank/DDBJ whole genome shotgun (WGS) entry which is preliminary data.</text>
</comment>
<keyword evidence="3" id="KW-1185">Reference proteome</keyword>
<dbReference type="EMBL" id="JAYWIO010000006">
    <property type="protein sequence ID" value="KAK7255933.1"/>
    <property type="molecule type" value="Genomic_DNA"/>
</dbReference>
<feature type="region of interest" description="Disordered" evidence="1">
    <location>
        <begin position="121"/>
        <end position="141"/>
    </location>
</feature>
<dbReference type="Proteomes" id="UP001372338">
    <property type="component" value="Unassembled WGS sequence"/>
</dbReference>
<accession>A0AAN9EL84</accession>
<evidence type="ECO:0000313" key="2">
    <source>
        <dbReference type="EMBL" id="KAK7255933.1"/>
    </source>
</evidence>
<reference evidence="2 3" key="1">
    <citation type="submission" date="2024-01" db="EMBL/GenBank/DDBJ databases">
        <title>The genomes of 5 underutilized Papilionoideae crops provide insights into root nodulation and disease resistanc.</title>
        <authorList>
            <person name="Yuan L."/>
        </authorList>
    </citation>
    <scope>NUCLEOTIDE SEQUENCE [LARGE SCALE GENOMIC DNA]</scope>
    <source>
        <strain evidence="2">ZHUSHIDOU_FW_LH</strain>
        <tissue evidence="2">Leaf</tissue>
    </source>
</reference>
<dbReference type="AlphaFoldDB" id="A0AAN9EL84"/>
<name>A0AAN9EL84_CROPI</name>